<reference evidence="2" key="1">
    <citation type="submission" date="2023-05" db="EMBL/GenBank/DDBJ databases">
        <title>Nepenthes gracilis genome sequencing.</title>
        <authorList>
            <person name="Fukushima K."/>
        </authorList>
    </citation>
    <scope>NUCLEOTIDE SEQUENCE</scope>
    <source>
        <strain evidence="2">SING2019-196</strain>
    </source>
</reference>
<dbReference type="GO" id="GO:0034976">
    <property type="term" value="P:response to endoplasmic reticulum stress"/>
    <property type="evidence" value="ECO:0007669"/>
    <property type="project" value="InterPro"/>
</dbReference>
<dbReference type="Proteomes" id="UP001279734">
    <property type="component" value="Unassembled WGS sequence"/>
</dbReference>
<name>A0AAD3SXE1_NEPGR</name>
<proteinExistence type="predicted"/>
<evidence type="ECO:0000313" key="3">
    <source>
        <dbReference type="Proteomes" id="UP001279734"/>
    </source>
</evidence>
<keyword evidence="3" id="KW-1185">Reference proteome</keyword>
<organism evidence="2 3">
    <name type="scientific">Nepenthes gracilis</name>
    <name type="common">Slender pitcher plant</name>
    <dbReference type="NCBI Taxonomy" id="150966"/>
    <lineage>
        <taxon>Eukaryota</taxon>
        <taxon>Viridiplantae</taxon>
        <taxon>Streptophyta</taxon>
        <taxon>Embryophyta</taxon>
        <taxon>Tracheophyta</taxon>
        <taxon>Spermatophyta</taxon>
        <taxon>Magnoliopsida</taxon>
        <taxon>eudicotyledons</taxon>
        <taxon>Gunneridae</taxon>
        <taxon>Pentapetalae</taxon>
        <taxon>Caryophyllales</taxon>
        <taxon>Nepenthaceae</taxon>
        <taxon>Nepenthes</taxon>
    </lineage>
</organism>
<gene>
    <name evidence="2" type="ORF">Nepgr_021779</name>
</gene>
<feature type="region of interest" description="Disordered" evidence="1">
    <location>
        <begin position="1"/>
        <end position="27"/>
    </location>
</feature>
<accession>A0AAD3SXE1</accession>
<dbReference type="EMBL" id="BSYO01000021">
    <property type="protein sequence ID" value="GMH19938.1"/>
    <property type="molecule type" value="Genomic_DNA"/>
</dbReference>
<dbReference type="InterPro" id="IPR044832">
    <property type="entry name" value="NRP-like"/>
</dbReference>
<comment type="caution">
    <text evidence="2">The sequence shown here is derived from an EMBL/GenBank/DDBJ whole genome shotgun (WGS) entry which is preliminary data.</text>
</comment>
<evidence type="ECO:0000256" key="1">
    <source>
        <dbReference type="SAM" id="MobiDB-lite"/>
    </source>
</evidence>
<dbReference type="PANTHER" id="PTHR46034:SF12">
    <property type="entry name" value="B2 PROTEIN"/>
    <property type="match status" value="1"/>
</dbReference>
<evidence type="ECO:0000313" key="2">
    <source>
        <dbReference type="EMBL" id="GMH19938.1"/>
    </source>
</evidence>
<protein>
    <submittedName>
        <fullName evidence="2">Uncharacterized protein</fullName>
    </submittedName>
</protein>
<sequence length="79" mass="8945">MNTVYEKSNDSTVGNMPLNESGIDNQNSKEFNYSNTNNNENANDKRFKTLSAAETIPRNEVLGGYIFVRHNDTLQENSK</sequence>
<feature type="compositionally biased region" description="Polar residues" evidence="1">
    <location>
        <begin position="1"/>
        <end position="14"/>
    </location>
</feature>
<dbReference type="PANTHER" id="PTHR46034">
    <property type="match status" value="1"/>
</dbReference>
<dbReference type="AlphaFoldDB" id="A0AAD3SXE1"/>